<organism evidence="5 6">
    <name type="scientific">Mucor circinelloides f. lusitanicus</name>
    <name type="common">Mucor racemosus var. lusitanicus</name>
    <dbReference type="NCBI Taxonomy" id="29924"/>
    <lineage>
        <taxon>Eukaryota</taxon>
        <taxon>Fungi</taxon>
        <taxon>Fungi incertae sedis</taxon>
        <taxon>Mucoromycota</taxon>
        <taxon>Mucoromycotina</taxon>
        <taxon>Mucoromycetes</taxon>
        <taxon>Mucorales</taxon>
        <taxon>Mucorineae</taxon>
        <taxon>Mucoraceae</taxon>
        <taxon>Mucor</taxon>
    </lineage>
</organism>
<evidence type="ECO:0000256" key="2">
    <source>
        <dbReference type="ARBA" id="ARBA00005287"/>
    </source>
</evidence>
<evidence type="ECO:0000256" key="4">
    <source>
        <dbReference type="SAM" id="MobiDB-lite"/>
    </source>
</evidence>
<keyword evidence="3" id="KW-0539">Nucleus</keyword>
<evidence type="ECO:0000313" key="6">
    <source>
        <dbReference type="Proteomes" id="UP000469890"/>
    </source>
</evidence>
<dbReference type="AlphaFoldDB" id="A0A8H4BMU9"/>
<dbReference type="PANTHER" id="PTHR19411:SF0">
    <property type="entry name" value="PROTEIN BUD31 HOMOLOG"/>
    <property type="match status" value="1"/>
</dbReference>
<protein>
    <submittedName>
        <fullName evidence="5">G10 protein-domain-containing protein</fullName>
    </submittedName>
</protein>
<dbReference type="Pfam" id="PF01125">
    <property type="entry name" value="BUD31"/>
    <property type="match status" value="1"/>
</dbReference>
<dbReference type="InterPro" id="IPR018230">
    <property type="entry name" value="BUD31/G10-rel_CS"/>
</dbReference>
<dbReference type="GO" id="GO:0005681">
    <property type="term" value="C:spliceosomal complex"/>
    <property type="evidence" value="ECO:0007669"/>
    <property type="project" value="TreeGrafter"/>
</dbReference>
<evidence type="ECO:0000313" key="5">
    <source>
        <dbReference type="EMBL" id="KAF1804217.1"/>
    </source>
</evidence>
<gene>
    <name evidence="5" type="ORF">FB192DRAFT_1277561</name>
</gene>
<proteinExistence type="inferred from homology"/>
<comment type="similarity">
    <text evidence="2">Belongs to the BUD31 (G10) family.</text>
</comment>
<dbReference type="PANTHER" id="PTHR19411">
    <property type="entry name" value="PROTEIN BUD31-RELATED"/>
    <property type="match status" value="1"/>
</dbReference>
<dbReference type="GO" id="GO:0000398">
    <property type="term" value="P:mRNA splicing, via spliceosome"/>
    <property type="evidence" value="ECO:0007669"/>
    <property type="project" value="TreeGrafter"/>
</dbReference>
<comment type="subcellular location">
    <subcellularLocation>
        <location evidence="1">Nucleus</location>
    </subcellularLocation>
</comment>
<comment type="caution">
    <text evidence="5">The sequence shown here is derived from an EMBL/GenBank/DDBJ whole genome shotgun (WGS) entry which is preliminary data.</text>
</comment>
<feature type="region of interest" description="Disordered" evidence="4">
    <location>
        <begin position="206"/>
        <end position="236"/>
    </location>
</feature>
<dbReference type="PROSITE" id="PS00997">
    <property type="entry name" value="G10_1"/>
    <property type="match status" value="1"/>
</dbReference>
<dbReference type="PRINTS" id="PR00322">
    <property type="entry name" value="G10"/>
</dbReference>
<evidence type="ECO:0000256" key="1">
    <source>
        <dbReference type="ARBA" id="ARBA00004123"/>
    </source>
</evidence>
<dbReference type="Proteomes" id="UP000469890">
    <property type="component" value="Unassembled WGS sequence"/>
</dbReference>
<dbReference type="InterPro" id="IPR001748">
    <property type="entry name" value="BUD31"/>
</dbReference>
<reference evidence="5 6" key="1">
    <citation type="submission" date="2019-09" db="EMBL/GenBank/DDBJ databases">
        <authorList>
            <consortium name="DOE Joint Genome Institute"/>
            <person name="Mondo S.J."/>
            <person name="Navarro-Mendoza M.I."/>
            <person name="Perez-Arques C."/>
            <person name="Panchal S."/>
            <person name="Nicolas F.E."/>
            <person name="Ganguly P."/>
            <person name="Pangilinan J."/>
            <person name="Grigoriev I."/>
            <person name="Heitman J."/>
            <person name="Sanya K."/>
            <person name="Garre V."/>
        </authorList>
    </citation>
    <scope>NUCLEOTIDE SEQUENCE [LARGE SCALE GENOMIC DNA]</scope>
    <source>
        <strain evidence="5 6">MU402</strain>
    </source>
</reference>
<dbReference type="EMBL" id="JAAECE010000003">
    <property type="protein sequence ID" value="KAF1804217.1"/>
    <property type="molecule type" value="Genomic_DNA"/>
</dbReference>
<accession>A0A8H4BMU9</accession>
<evidence type="ECO:0000256" key="3">
    <source>
        <dbReference type="ARBA" id="ARBA00023242"/>
    </source>
</evidence>
<feature type="compositionally biased region" description="Basic and acidic residues" evidence="4">
    <location>
        <begin position="207"/>
        <end position="217"/>
    </location>
</feature>
<sequence>MPKIRTTRTKRAPEGFDEIEPTLEEFARKMKEVENESHEGKRIVESTWPVFRIHHQRSRYIYDLYYKRKIISRDLYDYLLKNKYADGNLIAKWKKPGFEKLCCLRCIQPKDTNFGTTCICRVPKEKLEDGKMDHAPLDAHRRQIIKRKVLAIGKMSRSYTVLKEHPQLVQQLKTLSNGKLPVGTLATGEQGIREGTILQKSMSQELSKLKEQKDHSTLSHQPTPNYKVASRGEGHV</sequence>
<name>A0A8H4BMU9_MUCCL</name>